<keyword evidence="3 5" id="KW-0238">DNA-binding</keyword>
<feature type="DNA-binding region" description="OmpR/PhoB-type" evidence="5">
    <location>
        <begin position="1"/>
        <end position="94"/>
    </location>
</feature>
<comment type="similarity">
    <text evidence="1">Belongs to the AfsR/DnrI/RedD regulatory family.</text>
</comment>
<evidence type="ECO:0000259" key="7">
    <source>
        <dbReference type="PROSITE" id="PS51755"/>
    </source>
</evidence>
<dbReference type="SUPFAM" id="SSF48452">
    <property type="entry name" value="TPR-like"/>
    <property type="match status" value="2"/>
</dbReference>
<feature type="domain" description="OmpR/PhoB-type" evidence="7">
    <location>
        <begin position="1"/>
        <end position="94"/>
    </location>
</feature>
<dbReference type="InterPro" id="IPR016032">
    <property type="entry name" value="Sig_transdc_resp-reg_C-effctor"/>
</dbReference>
<dbReference type="Proteomes" id="UP000530928">
    <property type="component" value="Unassembled WGS sequence"/>
</dbReference>
<evidence type="ECO:0000256" key="1">
    <source>
        <dbReference type="ARBA" id="ARBA00005820"/>
    </source>
</evidence>
<evidence type="ECO:0000313" key="9">
    <source>
        <dbReference type="Proteomes" id="UP000530928"/>
    </source>
</evidence>
<dbReference type="Pfam" id="PF00486">
    <property type="entry name" value="Trans_reg_C"/>
    <property type="match status" value="1"/>
</dbReference>
<dbReference type="AlphaFoldDB" id="A0A7W0CGI7"/>
<dbReference type="InterPro" id="IPR036388">
    <property type="entry name" value="WH-like_DNA-bd_sf"/>
</dbReference>
<dbReference type="InterPro" id="IPR049945">
    <property type="entry name" value="AAA_22"/>
</dbReference>
<dbReference type="InterPro" id="IPR019734">
    <property type="entry name" value="TPR_rpt"/>
</dbReference>
<feature type="region of interest" description="Disordered" evidence="6">
    <location>
        <begin position="243"/>
        <end position="265"/>
    </location>
</feature>
<dbReference type="Gene3D" id="1.25.40.10">
    <property type="entry name" value="Tetratricopeptide repeat domain"/>
    <property type="match status" value="2"/>
</dbReference>
<evidence type="ECO:0000256" key="5">
    <source>
        <dbReference type="PROSITE-ProRule" id="PRU01091"/>
    </source>
</evidence>
<dbReference type="SMART" id="SM00028">
    <property type="entry name" value="TPR"/>
    <property type="match status" value="4"/>
</dbReference>
<dbReference type="Pfam" id="PF03704">
    <property type="entry name" value="BTAD"/>
    <property type="match status" value="1"/>
</dbReference>
<evidence type="ECO:0000313" key="8">
    <source>
        <dbReference type="EMBL" id="MBA2890671.1"/>
    </source>
</evidence>
<reference evidence="8 9" key="1">
    <citation type="submission" date="2020-07" db="EMBL/GenBank/DDBJ databases">
        <title>Genomic Encyclopedia of Type Strains, Phase IV (KMG-IV): sequencing the most valuable type-strain genomes for metagenomic binning, comparative biology and taxonomic classification.</title>
        <authorList>
            <person name="Goeker M."/>
        </authorList>
    </citation>
    <scope>NUCLEOTIDE SEQUENCE [LARGE SCALE GENOMIC DNA]</scope>
    <source>
        <strain evidence="8 9">DSM 45533</strain>
    </source>
</reference>
<dbReference type="GO" id="GO:0006355">
    <property type="term" value="P:regulation of DNA-templated transcription"/>
    <property type="evidence" value="ECO:0007669"/>
    <property type="project" value="InterPro"/>
</dbReference>
<dbReference type="GO" id="GO:0000160">
    <property type="term" value="P:phosphorelay signal transduction system"/>
    <property type="evidence" value="ECO:0007669"/>
    <property type="project" value="InterPro"/>
</dbReference>
<dbReference type="SUPFAM" id="SSF52540">
    <property type="entry name" value="P-loop containing nucleoside triphosphate hydrolases"/>
    <property type="match status" value="1"/>
</dbReference>
<dbReference type="SMART" id="SM01043">
    <property type="entry name" value="BTAD"/>
    <property type="match status" value="1"/>
</dbReference>
<evidence type="ECO:0000256" key="6">
    <source>
        <dbReference type="SAM" id="MobiDB-lite"/>
    </source>
</evidence>
<dbReference type="EMBL" id="JACDUR010000002">
    <property type="protein sequence ID" value="MBA2890671.1"/>
    <property type="molecule type" value="Genomic_DNA"/>
</dbReference>
<comment type="caution">
    <text evidence="8">The sequence shown here is derived from an EMBL/GenBank/DDBJ whole genome shotgun (WGS) entry which is preliminary data.</text>
</comment>
<dbReference type="Gene3D" id="1.10.10.10">
    <property type="entry name" value="Winged helix-like DNA-binding domain superfamily/Winged helix DNA-binding domain"/>
    <property type="match status" value="1"/>
</dbReference>
<dbReference type="PANTHER" id="PTHR35807">
    <property type="entry name" value="TRANSCRIPTIONAL REGULATOR REDD-RELATED"/>
    <property type="match status" value="1"/>
</dbReference>
<dbReference type="GO" id="GO:0003677">
    <property type="term" value="F:DNA binding"/>
    <property type="evidence" value="ECO:0007669"/>
    <property type="project" value="UniProtKB-UniRule"/>
</dbReference>
<dbReference type="PROSITE" id="PS51755">
    <property type="entry name" value="OMPR_PHOB"/>
    <property type="match status" value="1"/>
</dbReference>
<keyword evidence="2" id="KW-0805">Transcription regulation</keyword>
<dbReference type="RefSeq" id="WP_181609468.1">
    <property type="nucleotide sequence ID" value="NZ_BAABAM010000006.1"/>
</dbReference>
<keyword evidence="9" id="KW-1185">Reference proteome</keyword>
<evidence type="ECO:0000256" key="4">
    <source>
        <dbReference type="ARBA" id="ARBA00023163"/>
    </source>
</evidence>
<dbReference type="InterPro" id="IPR027417">
    <property type="entry name" value="P-loop_NTPase"/>
</dbReference>
<dbReference type="PANTHER" id="PTHR35807:SF1">
    <property type="entry name" value="TRANSCRIPTIONAL REGULATOR REDD"/>
    <property type="match status" value="1"/>
</dbReference>
<name>A0A7W0CGI7_9ACTN</name>
<dbReference type="SUPFAM" id="SSF46894">
    <property type="entry name" value="C-terminal effector domain of the bipartite response regulators"/>
    <property type="match status" value="1"/>
</dbReference>
<sequence length="953" mass="102915">MRFKVLGPLVAEREGQELHLGGALPRIILATLLLEAGRPVPIERIIEAAWGADAPGTARNQVQIRISQLRRGLGDTASPYRRLVTRPPGYLLRVEPGELDLAEFEELTARAEAEEPKTAAMTLRRALALWRGPVLAGLDSPMLAPVAQDLEERRLLAHEACVAIELDAGRHDELVAELRGLARDHPLRERVHGFLMTALYRSGRQAEALEAFRAYRETLQETLGLEPGDELRTLEVSILNQHPGLDLPGGGGSRSPRAPRQLPPLIDPLVGRTAERGRLRALLAPAPGEGSGDGEPPVAVVVGRPGIGKTALALQVAHDLIARHPDGQLYADLGESRPRASDVLSRFLRALGAAAVPQTEQERAAAFRALTAGRRVLVLLDNAQSAEQIHALTPGGDSSAVLVTARRRPADLPDHRVLALQPLGTAEAVALLTRDIGPARAGTAPGALRELAAQCGGLPLALRIAGARLAARPQWSIETMVTMLGDTHSILDTLSYGDSEVRAGLRVAYDSLSPQARRLLRELGLLDCSQSGEWLASLLTGDPGDARAELVEASLLEVSGGRLRLHDLVRAFARERAAAQESHDRRTAVAERFCSVVLHLAGRAHVHHYGGHFTLLRGQSLPPGPPEREADDLLGDDPIGRLDEEREVLMAAVRLSAAHGLHELCWNLAMTCVVLFETRGYFDDWRTACETALEACRTAGDTRGEAAMLYSLSSMLLFRQLYAEAQEPLSQALTVFDAIGDLHGRALALRNVALLERTRGLQETALASYGRALPLLRIAGDRAGEAHVLVNMAAIHVDADRLDEAETLLGRALAIFRAEGVGRGQAQALTRIALLAVRRGDQDRALELYEEAGTLVRAEHDTIGEAYVLQGTAEALIAFGRVPEARATLGRVLELAEAVGERLIEGRAHLGLGSLPAENHETARRHLDRAHELFSVMGAQQWRARAAEALARL</sequence>
<dbReference type="Pfam" id="PF13424">
    <property type="entry name" value="TPR_12"/>
    <property type="match status" value="1"/>
</dbReference>
<organism evidence="8 9">
    <name type="scientific">Nonomuraea soli</name>
    <dbReference type="NCBI Taxonomy" id="1032476"/>
    <lineage>
        <taxon>Bacteria</taxon>
        <taxon>Bacillati</taxon>
        <taxon>Actinomycetota</taxon>
        <taxon>Actinomycetes</taxon>
        <taxon>Streptosporangiales</taxon>
        <taxon>Streptosporangiaceae</taxon>
        <taxon>Nonomuraea</taxon>
    </lineage>
</organism>
<dbReference type="InterPro" id="IPR005158">
    <property type="entry name" value="BTAD"/>
</dbReference>
<evidence type="ECO:0000256" key="3">
    <source>
        <dbReference type="ARBA" id="ARBA00023125"/>
    </source>
</evidence>
<evidence type="ECO:0000256" key="2">
    <source>
        <dbReference type="ARBA" id="ARBA00023015"/>
    </source>
</evidence>
<dbReference type="PRINTS" id="PR00364">
    <property type="entry name" value="DISEASERSIST"/>
</dbReference>
<dbReference type="SMART" id="SM00382">
    <property type="entry name" value="AAA"/>
    <property type="match status" value="1"/>
</dbReference>
<dbReference type="Gene3D" id="3.40.50.300">
    <property type="entry name" value="P-loop containing nucleotide triphosphate hydrolases"/>
    <property type="match status" value="1"/>
</dbReference>
<dbReference type="CDD" id="cd15831">
    <property type="entry name" value="BTAD"/>
    <property type="match status" value="1"/>
</dbReference>
<dbReference type="Pfam" id="PF13401">
    <property type="entry name" value="AAA_22"/>
    <property type="match status" value="1"/>
</dbReference>
<dbReference type="InterPro" id="IPR001867">
    <property type="entry name" value="OmpR/PhoB-type_DNA-bd"/>
</dbReference>
<proteinExistence type="inferred from homology"/>
<dbReference type="InterPro" id="IPR003593">
    <property type="entry name" value="AAA+_ATPase"/>
</dbReference>
<keyword evidence="4" id="KW-0804">Transcription</keyword>
<dbReference type="InterPro" id="IPR011990">
    <property type="entry name" value="TPR-like_helical_dom_sf"/>
</dbReference>
<dbReference type="SMART" id="SM00862">
    <property type="entry name" value="Trans_reg_C"/>
    <property type="match status" value="1"/>
</dbReference>
<dbReference type="GO" id="GO:0043531">
    <property type="term" value="F:ADP binding"/>
    <property type="evidence" value="ECO:0007669"/>
    <property type="project" value="InterPro"/>
</dbReference>
<dbReference type="InterPro" id="IPR051677">
    <property type="entry name" value="AfsR-DnrI-RedD_regulator"/>
</dbReference>
<protein>
    <submittedName>
        <fullName evidence="8">DNA-binding SARP family transcriptional activator/tetratricopeptide (TPR) repeat protein</fullName>
    </submittedName>
</protein>
<gene>
    <name evidence="8" type="ORF">HNR30_002012</name>
</gene>
<accession>A0A7W0CGI7</accession>